<feature type="transmembrane region" description="Helical" evidence="1">
    <location>
        <begin position="6"/>
        <end position="37"/>
    </location>
</feature>
<sequence length="165" mass="18809">MKAKDITLGGIMVALGIMTLYLTTIIPVNTLSILTLASCFIPITILRSNIRTACFVYVATALMSFFIVPINYAIMYTLLFGIYGIVKYFIEKIRKIPIEIILKLLFFNIVLSIGIVFMNAFISELTIDFPTWILYLISQPAFLLYDFAITTVITFYLQKSKKFKI</sequence>
<keyword evidence="1" id="KW-0812">Transmembrane</keyword>
<feature type="transmembrane region" description="Helical" evidence="1">
    <location>
        <begin position="134"/>
        <end position="157"/>
    </location>
</feature>
<proteinExistence type="predicted"/>
<evidence type="ECO:0000313" key="2">
    <source>
        <dbReference type="EMBL" id="PRR81093.1"/>
    </source>
</evidence>
<dbReference type="RefSeq" id="WP_106060687.1">
    <property type="nucleotide sequence ID" value="NZ_PVXQ01000036.1"/>
</dbReference>
<keyword evidence="3" id="KW-1185">Reference proteome</keyword>
<protein>
    <recommendedName>
        <fullName evidence="4">Rod shape-determining protein MreD</fullName>
    </recommendedName>
</protein>
<gene>
    <name evidence="2" type="ORF">CLVI_27670</name>
</gene>
<name>A0A2T0BB82_9CLOT</name>
<dbReference type="OrthoDB" id="1708005at2"/>
<keyword evidence="1" id="KW-1133">Transmembrane helix</keyword>
<feature type="transmembrane region" description="Helical" evidence="1">
    <location>
        <begin position="73"/>
        <end position="90"/>
    </location>
</feature>
<comment type="caution">
    <text evidence="2">The sequence shown here is derived from an EMBL/GenBank/DDBJ whole genome shotgun (WGS) entry which is preliminary data.</text>
</comment>
<organism evidence="2 3">
    <name type="scientific">Clostridium vincentii</name>
    <dbReference type="NCBI Taxonomy" id="52704"/>
    <lineage>
        <taxon>Bacteria</taxon>
        <taxon>Bacillati</taxon>
        <taxon>Bacillota</taxon>
        <taxon>Clostridia</taxon>
        <taxon>Eubacteriales</taxon>
        <taxon>Clostridiaceae</taxon>
        <taxon>Clostridium</taxon>
    </lineage>
</organism>
<feature type="transmembrane region" description="Helical" evidence="1">
    <location>
        <begin position="102"/>
        <end position="122"/>
    </location>
</feature>
<reference evidence="2 3" key="1">
    <citation type="submission" date="2018-03" db="EMBL/GenBank/DDBJ databases">
        <title>Genome sequence of Clostridium vincentii DSM 10228.</title>
        <authorList>
            <person name="Poehlein A."/>
            <person name="Daniel R."/>
        </authorList>
    </citation>
    <scope>NUCLEOTIDE SEQUENCE [LARGE SCALE GENOMIC DNA]</scope>
    <source>
        <strain evidence="2 3">DSM 10228</strain>
    </source>
</reference>
<evidence type="ECO:0000313" key="3">
    <source>
        <dbReference type="Proteomes" id="UP000239471"/>
    </source>
</evidence>
<evidence type="ECO:0008006" key="4">
    <source>
        <dbReference type="Google" id="ProtNLM"/>
    </source>
</evidence>
<dbReference type="EMBL" id="PVXQ01000036">
    <property type="protein sequence ID" value="PRR81093.1"/>
    <property type="molecule type" value="Genomic_DNA"/>
</dbReference>
<dbReference type="Proteomes" id="UP000239471">
    <property type="component" value="Unassembled WGS sequence"/>
</dbReference>
<evidence type="ECO:0000256" key="1">
    <source>
        <dbReference type="SAM" id="Phobius"/>
    </source>
</evidence>
<accession>A0A2T0BB82</accession>
<keyword evidence="1" id="KW-0472">Membrane</keyword>
<dbReference type="AlphaFoldDB" id="A0A2T0BB82"/>